<dbReference type="AlphaFoldDB" id="A0A7C9PME5"/>
<evidence type="ECO:0000313" key="1">
    <source>
        <dbReference type="EMBL" id="NEM90913.1"/>
    </source>
</evidence>
<gene>
    <name evidence="1" type="ORF">G3T37_06040</name>
</gene>
<name>A0A7C9PME5_9MICO</name>
<dbReference type="Proteomes" id="UP000479756">
    <property type="component" value="Unassembled WGS sequence"/>
</dbReference>
<comment type="caution">
    <text evidence="1">The sequence shown here is derived from an EMBL/GenBank/DDBJ whole genome shotgun (WGS) entry which is preliminary data.</text>
</comment>
<organism evidence="1 2">
    <name type="scientific">Galbitalea soli</name>
    <dbReference type="NCBI Taxonomy" id="1268042"/>
    <lineage>
        <taxon>Bacteria</taxon>
        <taxon>Bacillati</taxon>
        <taxon>Actinomycetota</taxon>
        <taxon>Actinomycetes</taxon>
        <taxon>Micrococcales</taxon>
        <taxon>Microbacteriaceae</taxon>
        <taxon>Galbitalea</taxon>
    </lineage>
</organism>
<evidence type="ECO:0000313" key="2">
    <source>
        <dbReference type="Proteomes" id="UP000479756"/>
    </source>
</evidence>
<reference evidence="1 2" key="1">
    <citation type="journal article" date="2014" name="Int. J. Syst. Evol. Microbiol.">
        <title>Description of Galbitalea soli gen. nov., sp. nov., and Frondihabitans sucicola sp. nov.</title>
        <authorList>
            <person name="Kim S.J."/>
            <person name="Lim J.M."/>
            <person name="Ahn J.H."/>
            <person name="Weon H.Y."/>
            <person name="Hamada M."/>
            <person name="Suzuki K."/>
            <person name="Ahn T.Y."/>
            <person name="Kwon S.W."/>
        </authorList>
    </citation>
    <scope>NUCLEOTIDE SEQUENCE [LARGE SCALE GENOMIC DNA]</scope>
    <source>
        <strain evidence="1 2">NBRC 108727</strain>
    </source>
</reference>
<sequence length="98" mass="10636">MTPTITTTAAPDQSEKAIQVINLMLSMDPEAQSQTLARIIAATIHDGPGSALERFAATGHLDPETMLQELGDVRVPLEREDWVDALGRYVLFTAGDRS</sequence>
<dbReference type="EMBL" id="JAAGWZ010000001">
    <property type="protein sequence ID" value="NEM90913.1"/>
    <property type="molecule type" value="Genomic_DNA"/>
</dbReference>
<protein>
    <submittedName>
        <fullName evidence="1">Uncharacterized protein</fullName>
    </submittedName>
</protein>
<dbReference type="RefSeq" id="WP_163472515.1">
    <property type="nucleotide sequence ID" value="NZ_JAAGWZ010000001.1"/>
</dbReference>
<keyword evidence="2" id="KW-1185">Reference proteome</keyword>
<proteinExistence type="predicted"/>
<accession>A0A7C9PME5</accession>